<dbReference type="Pfam" id="PF20060">
    <property type="entry name" value="DUF6459"/>
    <property type="match status" value="1"/>
</dbReference>
<gene>
    <name evidence="2" type="ORF">ACFSCS_01710</name>
</gene>
<name>A0ABW4RU15_9ACTN</name>
<evidence type="ECO:0000313" key="2">
    <source>
        <dbReference type="EMBL" id="MFD1888903.1"/>
    </source>
</evidence>
<organism evidence="2 3">
    <name type="scientific">Luteococcus peritonei</name>
    <dbReference type="NCBI Taxonomy" id="88874"/>
    <lineage>
        <taxon>Bacteria</taxon>
        <taxon>Bacillati</taxon>
        <taxon>Actinomycetota</taxon>
        <taxon>Actinomycetes</taxon>
        <taxon>Propionibacteriales</taxon>
        <taxon>Propionibacteriaceae</taxon>
        <taxon>Luteococcus</taxon>
    </lineage>
</organism>
<accession>A0ABW4RU15</accession>
<dbReference type="EMBL" id="JBHUFZ010000005">
    <property type="protein sequence ID" value="MFD1888903.1"/>
    <property type="molecule type" value="Genomic_DNA"/>
</dbReference>
<sequence>MNRPVLIDVKGLAVLLAQPPHPASSARTAPPQDPLPLAELQSGGDDPPTAPSDPHAEQVGRLLGAAAAQLLEVLQGRRTAHQLAGWVEEAPRELLAAWSRRRSWQGTGIVSVRGSRTSPRVLEGWIHLAERTERRGPRHFCAVVRLEHGHGRWVVTCFQVVLPPAVAEVA</sequence>
<evidence type="ECO:0000313" key="3">
    <source>
        <dbReference type="Proteomes" id="UP001597326"/>
    </source>
</evidence>
<dbReference type="Proteomes" id="UP001597326">
    <property type="component" value="Unassembled WGS sequence"/>
</dbReference>
<feature type="region of interest" description="Disordered" evidence="1">
    <location>
        <begin position="20"/>
        <end position="56"/>
    </location>
</feature>
<protein>
    <submittedName>
        <fullName evidence="2">Rv3235 family protein</fullName>
    </submittedName>
</protein>
<dbReference type="InterPro" id="IPR045596">
    <property type="entry name" value="DUF6459"/>
</dbReference>
<comment type="caution">
    <text evidence="2">The sequence shown here is derived from an EMBL/GenBank/DDBJ whole genome shotgun (WGS) entry which is preliminary data.</text>
</comment>
<keyword evidence="3" id="KW-1185">Reference proteome</keyword>
<evidence type="ECO:0000256" key="1">
    <source>
        <dbReference type="SAM" id="MobiDB-lite"/>
    </source>
</evidence>
<dbReference type="RefSeq" id="WP_343875103.1">
    <property type="nucleotide sequence ID" value="NZ_BAAAIX010000028.1"/>
</dbReference>
<reference evidence="3" key="1">
    <citation type="journal article" date="2019" name="Int. J. Syst. Evol. Microbiol.">
        <title>The Global Catalogue of Microorganisms (GCM) 10K type strain sequencing project: providing services to taxonomists for standard genome sequencing and annotation.</title>
        <authorList>
            <consortium name="The Broad Institute Genomics Platform"/>
            <consortium name="The Broad Institute Genome Sequencing Center for Infectious Disease"/>
            <person name="Wu L."/>
            <person name="Ma J."/>
        </authorList>
    </citation>
    <scope>NUCLEOTIDE SEQUENCE [LARGE SCALE GENOMIC DNA]</scope>
    <source>
        <strain evidence="3">CAIM 431</strain>
    </source>
</reference>
<proteinExistence type="predicted"/>